<name>A0AAW0B7T1_9AGAR</name>
<sequence>MTLGAQTYRAQQSRPLLGHINLLFYEINTANPTNMAGTRRKKANRKENNPEPPIDTAVVVEPQVATQVEPQVAPQVNPQVMDQVRPRTYENFSATTLNSHASTGPEPASNDSTVEIRSVNATLAPVVANSSDGQESSGENNDADDPQEVAFFNQPIAQSTPLVSAFRRAGSQSCEQTNVHFDVSSLGEYINVEQISISMDDDLTISLSVAAPPTRTTQATSCKNMGGAVDKLNKAKA</sequence>
<evidence type="ECO:0000313" key="3">
    <source>
        <dbReference type="Proteomes" id="UP001383192"/>
    </source>
</evidence>
<keyword evidence="3" id="KW-1185">Reference proteome</keyword>
<dbReference type="AlphaFoldDB" id="A0AAW0B7T1"/>
<evidence type="ECO:0000256" key="1">
    <source>
        <dbReference type="SAM" id="MobiDB-lite"/>
    </source>
</evidence>
<gene>
    <name evidence="2" type="ORF">VNI00_017332</name>
</gene>
<protein>
    <submittedName>
        <fullName evidence="2">Uncharacterized protein</fullName>
    </submittedName>
</protein>
<comment type="caution">
    <text evidence="2">The sequence shown here is derived from an EMBL/GenBank/DDBJ whole genome shotgun (WGS) entry which is preliminary data.</text>
</comment>
<dbReference type="EMBL" id="JAYKXP010000167">
    <property type="protein sequence ID" value="KAK7021422.1"/>
    <property type="molecule type" value="Genomic_DNA"/>
</dbReference>
<dbReference type="Proteomes" id="UP001383192">
    <property type="component" value="Unassembled WGS sequence"/>
</dbReference>
<organism evidence="2 3">
    <name type="scientific">Paramarasmius palmivorus</name>
    <dbReference type="NCBI Taxonomy" id="297713"/>
    <lineage>
        <taxon>Eukaryota</taxon>
        <taxon>Fungi</taxon>
        <taxon>Dikarya</taxon>
        <taxon>Basidiomycota</taxon>
        <taxon>Agaricomycotina</taxon>
        <taxon>Agaricomycetes</taxon>
        <taxon>Agaricomycetidae</taxon>
        <taxon>Agaricales</taxon>
        <taxon>Marasmiineae</taxon>
        <taxon>Marasmiaceae</taxon>
        <taxon>Paramarasmius</taxon>
    </lineage>
</organism>
<feature type="region of interest" description="Disordered" evidence="1">
    <location>
        <begin position="35"/>
        <end position="54"/>
    </location>
</feature>
<reference evidence="2 3" key="1">
    <citation type="submission" date="2024-01" db="EMBL/GenBank/DDBJ databases">
        <title>A draft genome for a cacao thread blight-causing isolate of Paramarasmius palmivorus.</title>
        <authorList>
            <person name="Baruah I.K."/>
            <person name="Bukari Y."/>
            <person name="Amoako-Attah I."/>
            <person name="Meinhardt L.W."/>
            <person name="Bailey B.A."/>
            <person name="Cohen S.P."/>
        </authorList>
    </citation>
    <scope>NUCLEOTIDE SEQUENCE [LARGE SCALE GENOMIC DNA]</scope>
    <source>
        <strain evidence="2 3">GH-12</strain>
    </source>
</reference>
<accession>A0AAW0B7T1</accession>
<evidence type="ECO:0000313" key="2">
    <source>
        <dbReference type="EMBL" id="KAK7021422.1"/>
    </source>
</evidence>
<proteinExistence type="predicted"/>